<dbReference type="AlphaFoldDB" id="A0AAD3S6R3"/>
<evidence type="ECO:0000313" key="2">
    <source>
        <dbReference type="Proteomes" id="UP001279734"/>
    </source>
</evidence>
<comment type="caution">
    <text evidence="1">The sequence shown here is derived from an EMBL/GenBank/DDBJ whole genome shotgun (WGS) entry which is preliminary data.</text>
</comment>
<accession>A0AAD3S6R3</accession>
<gene>
    <name evidence="1" type="ORF">Nepgr_007382</name>
</gene>
<organism evidence="1 2">
    <name type="scientific">Nepenthes gracilis</name>
    <name type="common">Slender pitcher plant</name>
    <dbReference type="NCBI Taxonomy" id="150966"/>
    <lineage>
        <taxon>Eukaryota</taxon>
        <taxon>Viridiplantae</taxon>
        <taxon>Streptophyta</taxon>
        <taxon>Embryophyta</taxon>
        <taxon>Tracheophyta</taxon>
        <taxon>Spermatophyta</taxon>
        <taxon>Magnoliopsida</taxon>
        <taxon>eudicotyledons</taxon>
        <taxon>Gunneridae</taxon>
        <taxon>Pentapetalae</taxon>
        <taxon>Caryophyllales</taxon>
        <taxon>Nepenthaceae</taxon>
        <taxon>Nepenthes</taxon>
    </lineage>
</organism>
<dbReference type="EMBL" id="BSYO01000006">
    <property type="protein sequence ID" value="GMH05542.1"/>
    <property type="molecule type" value="Genomic_DNA"/>
</dbReference>
<protein>
    <submittedName>
        <fullName evidence="1">Uncharacterized protein</fullName>
    </submittedName>
</protein>
<dbReference type="Proteomes" id="UP001279734">
    <property type="component" value="Unassembled WGS sequence"/>
</dbReference>
<reference evidence="1" key="1">
    <citation type="submission" date="2023-05" db="EMBL/GenBank/DDBJ databases">
        <title>Nepenthes gracilis genome sequencing.</title>
        <authorList>
            <person name="Fukushima K."/>
        </authorList>
    </citation>
    <scope>NUCLEOTIDE SEQUENCE</scope>
    <source>
        <strain evidence="1">SING2019-196</strain>
    </source>
</reference>
<keyword evidence="2" id="KW-1185">Reference proteome</keyword>
<proteinExistence type="predicted"/>
<sequence>MNGVDTEIDKFERQIHDCCYDYWSISFAILIMKKAARTVQRKITGNFRKWMRRTPRSMLFQSTKQRRAHGGTSPDTDPLLRLLLVSVRVYVYIHIFC</sequence>
<evidence type="ECO:0000313" key="1">
    <source>
        <dbReference type="EMBL" id="GMH05542.1"/>
    </source>
</evidence>
<name>A0AAD3S6R3_NEPGR</name>